<evidence type="ECO:0000256" key="1">
    <source>
        <dbReference type="ARBA" id="ARBA00022801"/>
    </source>
</evidence>
<accession>A0A179G9Y1</accession>
<keyword evidence="3" id="KW-1185">Reference proteome</keyword>
<dbReference type="AlphaFoldDB" id="A0A179G9Y1"/>
<keyword evidence="2" id="KW-0645">Protease</keyword>
<dbReference type="InterPro" id="IPR050261">
    <property type="entry name" value="FrsA_esterase"/>
</dbReference>
<dbReference type="InterPro" id="IPR010520">
    <property type="entry name" value="FrsA-like"/>
</dbReference>
<dbReference type="RefSeq" id="XP_018150276.1">
    <property type="nucleotide sequence ID" value="XM_018281524.1"/>
</dbReference>
<protein>
    <submittedName>
        <fullName evidence="2">Dipeptidyl aminopeptidase/acylaminoacyl peptidase</fullName>
    </submittedName>
</protein>
<dbReference type="GeneID" id="28845518"/>
<gene>
    <name evidence="2" type="ORF">VFPPC_01750</name>
</gene>
<dbReference type="EMBL" id="LSBJ02000001">
    <property type="protein sequence ID" value="OAQ74193.1"/>
    <property type="molecule type" value="Genomic_DNA"/>
</dbReference>
<dbReference type="KEGG" id="pchm:VFPPC_01750"/>
<dbReference type="Proteomes" id="UP000078397">
    <property type="component" value="Unassembled WGS sequence"/>
</dbReference>
<name>A0A179G9Y1_METCM</name>
<dbReference type="Gene3D" id="3.40.50.1820">
    <property type="entry name" value="alpha/beta hydrolase"/>
    <property type="match status" value="1"/>
</dbReference>
<dbReference type="SUPFAM" id="SSF53474">
    <property type="entry name" value="alpha/beta-Hydrolases"/>
    <property type="match status" value="1"/>
</dbReference>
<dbReference type="GO" id="GO:0004177">
    <property type="term" value="F:aminopeptidase activity"/>
    <property type="evidence" value="ECO:0007669"/>
    <property type="project" value="UniProtKB-KW"/>
</dbReference>
<proteinExistence type="predicted"/>
<dbReference type="PANTHER" id="PTHR22946">
    <property type="entry name" value="DIENELACTONE HYDROLASE DOMAIN-CONTAINING PROTEIN-RELATED"/>
    <property type="match status" value="1"/>
</dbReference>
<evidence type="ECO:0000313" key="3">
    <source>
        <dbReference type="Proteomes" id="UP000078397"/>
    </source>
</evidence>
<dbReference type="PANTHER" id="PTHR22946:SF12">
    <property type="entry name" value="CONIDIAL PIGMENT BIOSYNTHESIS PROTEIN AYG1 (AFU_ORTHOLOGUE AFUA_2G17550)"/>
    <property type="match status" value="1"/>
</dbReference>
<organism evidence="2 3">
    <name type="scientific">Pochonia chlamydosporia 170</name>
    <dbReference type="NCBI Taxonomy" id="1380566"/>
    <lineage>
        <taxon>Eukaryota</taxon>
        <taxon>Fungi</taxon>
        <taxon>Dikarya</taxon>
        <taxon>Ascomycota</taxon>
        <taxon>Pezizomycotina</taxon>
        <taxon>Sordariomycetes</taxon>
        <taxon>Hypocreomycetidae</taxon>
        <taxon>Hypocreales</taxon>
        <taxon>Clavicipitaceae</taxon>
        <taxon>Pochonia</taxon>
    </lineage>
</organism>
<dbReference type="Pfam" id="PF06500">
    <property type="entry name" value="FrsA-like"/>
    <property type="match status" value="1"/>
</dbReference>
<dbReference type="STRING" id="1380566.A0A179G9Y1"/>
<dbReference type="OrthoDB" id="249703at2759"/>
<evidence type="ECO:0000313" key="2">
    <source>
        <dbReference type="EMBL" id="OAQ74193.1"/>
    </source>
</evidence>
<reference evidence="2 3" key="1">
    <citation type="journal article" date="2016" name="PLoS Pathog.">
        <title>Biosynthesis of antibiotic leucinostatins in bio-control fungus Purpureocillium lilacinum and their inhibition on phytophthora revealed by genome mining.</title>
        <authorList>
            <person name="Wang G."/>
            <person name="Liu Z."/>
            <person name="Lin R."/>
            <person name="Li E."/>
            <person name="Mao Z."/>
            <person name="Ling J."/>
            <person name="Yang Y."/>
            <person name="Yin W.B."/>
            <person name="Xie B."/>
        </authorList>
    </citation>
    <scope>NUCLEOTIDE SEQUENCE [LARGE SCALE GENOMIC DNA]</scope>
    <source>
        <strain evidence="2">170</strain>
    </source>
</reference>
<comment type="caution">
    <text evidence="2">The sequence shown here is derived from an EMBL/GenBank/DDBJ whole genome shotgun (WGS) entry which is preliminary data.</text>
</comment>
<dbReference type="Gene3D" id="1.20.1440.110">
    <property type="entry name" value="acylaminoacyl peptidase"/>
    <property type="match status" value="1"/>
</dbReference>
<sequence length="413" mass="45358">MPHHLLTHLFPSNESFGYEALRAAGYSNCGASDIGEVITICHNIPPGDEDRWLQEWKAAGHRAVANAKISLSKGNTVGAREAFLRASNYFRTAEFYRRENPHDDQLSKELADASIDTFYKAAELMPYVTTKVAIPYEGTTLPGIMMRPDANDKPRPLIIVNGGFDSTMEEIVYSVGGAALQLGMNVLAFDGPGQGSAVRNQKLFFRHDWEKVVTPVVDFALSHPFVDKSKLVLVGLSMGGYLAARASAFEHRLAAVVLNDGVFDFGSVFLPKEENPDPNAPDMSVILATDEHDEQANVAIRQGAALNTGFKWAMNNAKYVFGLNSEAGTIREAQKYTLKDVVEQIKTPTLVLDAPDDHFMKGQPEELFHKMKCEKELVTLTAEEGASLHCHVGAGSRLGQVMMDWVLDKLSSV</sequence>
<keyword evidence="1" id="KW-0378">Hydrolase</keyword>
<dbReference type="InterPro" id="IPR029058">
    <property type="entry name" value="AB_hydrolase_fold"/>
</dbReference>
<keyword evidence="2" id="KW-0031">Aminopeptidase</keyword>